<dbReference type="SUPFAM" id="SSF57667">
    <property type="entry name" value="beta-beta-alpha zinc fingers"/>
    <property type="match status" value="1"/>
</dbReference>
<evidence type="ECO:0000256" key="5">
    <source>
        <dbReference type="ARBA" id="ARBA00022833"/>
    </source>
</evidence>
<evidence type="ECO:0000259" key="10">
    <source>
        <dbReference type="PROSITE" id="PS50157"/>
    </source>
</evidence>
<dbReference type="RefSeq" id="XP_062684156.1">
    <property type="nucleotide sequence ID" value="XM_062823738.1"/>
</dbReference>
<keyword evidence="6" id="KW-0805">Transcription regulation</keyword>
<dbReference type="InterPro" id="IPR036236">
    <property type="entry name" value="Znf_C2H2_sf"/>
</dbReference>
<dbReference type="InterPro" id="IPR051061">
    <property type="entry name" value="Zinc_finger_trans_reg"/>
</dbReference>
<dbReference type="PANTHER" id="PTHR46179">
    <property type="entry name" value="ZINC FINGER PROTEIN"/>
    <property type="match status" value="1"/>
</dbReference>
<reference evidence="11" key="2">
    <citation type="submission" date="2023-06" db="EMBL/GenBank/DDBJ databases">
        <authorList>
            <consortium name="Lawrence Berkeley National Laboratory"/>
            <person name="Haridas S."/>
            <person name="Hensen N."/>
            <person name="Bonometti L."/>
            <person name="Westerberg I."/>
            <person name="Brannstrom I.O."/>
            <person name="Guillou S."/>
            <person name="Cros-Aarteil S."/>
            <person name="Calhoun S."/>
            <person name="Kuo A."/>
            <person name="Mondo S."/>
            <person name="Pangilinan J."/>
            <person name="Riley R."/>
            <person name="Labutti K."/>
            <person name="Andreopoulos B."/>
            <person name="Lipzen A."/>
            <person name="Chen C."/>
            <person name="Yanf M."/>
            <person name="Daum C."/>
            <person name="Ng V."/>
            <person name="Clum A."/>
            <person name="Steindorff A."/>
            <person name="Ohm R."/>
            <person name="Martin F."/>
            <person name="Silar P."/>
            <person name="Natvig D."/>
            <person name="Lalanne C."/>
            <person name="Gautier V."/>
            <person name="Ament-Velasquez S.L."/>
            <person name="Kruys A."/>
            <person name="Hutchinson M.I."/>
            <person name="Powell A.J."/>
            <person name="Barry K."/>
            <person name="Miller A.N."/>
            <person name="Grigoriev I.V."/>
            <person name="Debuchy R."/>
            <person name="Gladieux P."/>
            <person name="Thoren M.H."/>
            <person name="Johannesson H."/>
        </authorList>
    </citation>
    <scope>NUCLEOTIDE SEQUENCE</scope>
    <source>
        <strain evidence="11">CBS 560.94</strain>
    </source>
</reference>
<dbReference type="PROSITE" id="PS50157">
    <property type="entry name" value="ZINC_FINGER_C2H2_2"/>
    <property type="match status" value="2"/>
</dbReference>
<comment type="subcellular location">
    <subcellularLocation>
        <location evidence="1">Nucleus</location>
    </subcellularLocation>
</comment>
<dbReference type="SMART" id="SM00355">
    <property type="entry name" value="ZnF_C2H2"/>
    <property type="match status" value="2"/>
</dbReference>
<keyword evidence="12" id="KW-1185">Reference proteome</keyword>
<evidence type="ECO:0000256" key="8">
    <source>
        <dbReference type="ARBA" id="ARBA00023242"/>
    </source>
</evidence>
<keyword evidence="5" id="KW-0862">Zinc</keyword>
<dbReference type="GO" id="GO:0000981">
    <property type="term" value="F:DNA-binding transcription factor activity, RNA polymerase II-specific"/>
    <property type="evidence" value="ECO:0007669"/>
    <property type="project" value="UniProtKB-ARBA"/>
</dbReference>
<dbReference type="InterPro" id="IPR013087">
    <property type="entry name" value="Znf_C2H2_type"/>
</dbReference>
<evidence type="ECO:0000256" key="7">
    <source>
        <dbReference type="ARBA" id="ARBA00023163"/>
    </source>
</evidence>
<dbReference type="Gene3D" id="3.30.160.60">
    <property type="entry name" value="Classic Zinc Finger"/>
    <property type="match status" value="2"/>
</dbReference>
<dbReference type="GO" id="GO:0000978">
    <property type="term" value="F:RNA polymerase II cis-regulatory region sequence-specific DNA binding"/>
    <property type="evidence" value="ECO:0007669"/>
    <property type="project" value="UniProtKB-ARBA"/>
</dbReference>
<dbReference type="FunFam" id="3.30.160.60:FF:000072">
    <property type="entry name" value="zinc finger protein 143 isoform X1"/>
    <property type="match status" value="1"/>
</dbReference>
<evidence type="ECO:0000313" key="11">
    <source>
        <dbReference type="EMBL" id="KAK3350861.1"/>
    </source>
</evidence>
<feature type="non-terminal residue" evidence="11">
    <location>
        <position position="1"/>
    </location>
</feature>
<dbReference type="GO" id="GO:0008270">
    <property type="term" value="F:zinc ion binding"/>
    <property type="evidence" value="ECO:0007669"/>
    <property type="project" value="UniProtKB-KW"/>
</dbReference>
<evidence type="ECO:0000256" key="1">
    <source>
        <dbReference type="ARBA" id="ARBA00004123"/>
    </source>
</evidence>
<feature type="domain" description="C2H2-type" evidence="10">
    <location>
        <begin position="43"/>
        <end position="72"/>
    </location>
</feature>
<organism evidence="11 12">
    <name type="scientific">Neurospora tetraspora</name>
    <dbReference type="NCBI Taxonomy" id="94610"/>
    <lineage>
        <taxon>Eukaryota</taxon>
        <taxon>Fungi</taxon>
        <taxon>Dikarya</taxon>
        <taxon>Ascomycota</taxon>
        <taxon>Pezizomycotina</taxon>
        <taxon>Sordariomycetes</taxon>
        <taxon>Sordariomycetidae</taxon>
        <taxon>Sordariales</taxon>
        <taxon>Sordariaceae</taxon>
        <taxon>Neurospora</taxon>
    </lineage>
</organism>
<evidence type="ECO:0000256" key="9">
    <source>
        <dbReference type="PROSITE-ProRule" id="PRU00042"/>
    </source>
</evidence>
<feature type="non-terminal residue" evidence="11">
    <location>
        <position position="79"/>
    </location>
</feature>
<dbReference type="PANTHER" id="PTHR46179:SF13">
    <property type="entry name" value="C2H2-TYPE DOMAIN-CONTAINING PROTEIN"/>
    <property type="match status" value="1"/>
</dbReference>
<name>A0AAE0MUE2_9PEZI</name>
<protein>
    <recommendedName>
        <fullName evidence="10">C2H2-type domain-containing protein</fullName>
    </recommendedName>
</protein>
<keyword evidence="8" id="KW-0539">Nucleus</keyword>
<comment type="caution">
    <text evidence="11">The sequence shown here is derived from an EMBL/GenBank/DDBJ whole genome shotgun (WGS) entry which is preliminary data.</text>
</comment>
<dbReference type="GeneID" id="87860892"/>
<evidence type="ECO:0000313" key="12">
    <source>
        <dbReference type="Proteomes" id="UP001278500"/>
    </source>
</evidence>
<dbReference type="EMBL" id="JAUEPP010000002">
    <property type="protein sequence ID" value="KAK3350861.1"/>
    <property type="molecule type" value="Genomic_DNA"/>
</dbReference>
<reference evidence="11" key="1">
    <citation type="journal article" date="2023" name="Mol. Phylogenet. Evol.">
        <title>Genome-scale phylogeny and comparative genomics of the fungal order Sordariales.</title>
        <authorList>
            <person name="Hensen N."/>
            <person name="Bonometti L."/>
            <person name="Westerberg I."/>
            <person name="Brannstrom I.O."/>
            <person name="Guillou S."/>
            <person name="Cros-Aarteil S."/>
            <person name="Calhoun S."/>
            <person name="Haridas S."/>
            <person name="Kuo A."/>
            <person name="Mondo S."/>
            <person name="Pangilinan J."/>
            <person name="Riley R."/>
            <person name="LaButti K."/>
            <person name="Andreopoulos B."/>
            <person name="Lipzen A."/>
            <person name="Chen C."/>
            <person name="Yan M."/>
            <person name="Daum C."/>
            <person name="Ng V."/>
            <person name="Clum A."/>
            <person name="Steindorff A."/>
            <person name="Ohm R.A."/>
            <person name="Martin F."/>
            <person name="Silar P."/>
            <person name="Natvig D.O."/>
            <person name="Lalanne C."/>
            <person name="Gautier V."/>
            <person name="Ament-Velasquez S.L."/>
            <person name="Kruys A."/>
            <person name="Hutchinson M.I."/>
            <person name="Powell A.J."/>
            <person name="Barry K."/>
            <person name="Miller A.N."/>
            <person name="Grigoriev I.V."/>
            <person name="Debuchy R."/>
            <person name="Gladieux P."/>
            <person name="Hiltunen Thoren M."/>
            <person name="Johannesson H."/>
        </authorList>
    </citation>
    <scope>NUCLEOTIDE SEQUENCE</scope>
    <source>
        <strain evidence="11">CBS 560.94</strain>
    </source>
</reference>
<evidence type="ECO:0000256" key="3">
    <source>
        <dbReference type="ARBA" id="ARBA00022737"/>
    </source>
</evidence>
<keyword evidence="3" id="KW-0677">Repeat</keyword>
<dbReference type="PROSITE" id="PS00028">
    <property type="entry name" value="ZINC_FINGER_C2H2_1"/>
    <property type="match status" value="2"/>
</dbReference>
<dbReference type="Proteomes" id="UP001278500">
    <property type="component" value="Unassembled WGS sequence"/>
</dbReference>
<evidence type="ECO:0000256" key="2">
    <source>
        <dbReference type="ARBA" id="ARBA00022723"/>
    </source>
</evidence>
<evidence type="ECO:0000256" key="6">
    <source>
        <dbReference type="ARBA" id="ARBA00023015"/>
    </source>
</evidence>
<gene>
    <name evidence="11" type="ORF">B0H65DRAFT_389998</name>
</gene>
<keyword evidence="7" id="KW-0804">Transcription</keyword>
<dbReference type="Pfam" id="PF00096">
    <property type="entry name" value="zf-C2H2"/>
    <property type="match status" value="2"/>
</dbReference>
<keyword evidence="4 9" id="KW-0863">Zinc-finger</keyword>
<proteinExistence type="predicted"/>
<dbReference type="GO" id="GO:0005634">
    <property type="term" value="C:nucleus"/>
    <property type="evidence" value="ECO:0007669"/>
    <property type="project" value="UniProtKB-SubCell"/>
</dbReference>
<sequence length="79" mass="9656">GSDRLREHKKEHKKPHICELCRREFKRWHNLQEHMRIHTGAVYQCQFPGCGRNFQRSYDLQGHMGIHRRLRRLQPANQL</sequence>
<accession>A0AAE0MUE2</accession>
<keyword evidence="2" id="KW-0479">Metal-binding</keyword>
<dbReference type="AlphaFoldDB" id="A0AAE0MUE2"/>
<evidence type="ECO:0000256" key="4">
    <source>
        <dbReference type="ARBA" id="ARBA00022771"/>
    </source>
</evidence>
<feature type="domain" description="C2H2-type" evidence="10">
    <location>
        <begin position="16"/>
        <end position="40"/>
    </location>
</feature>